<evidence type="ECO:0000313" key="1">
    <source>
        <dbReference type="EMBL" id="CAJ0594717.1"/>
    </source>
</evidence>
<protein>
    <recommendedName>
        <fullName evidence="3">HAT C-terminal dimerisation domain-containing protein</fullName>
    </recommendedName>
</protein>
<gene>
    <name evidence="1" type="ORF">CYNAS_LOCUS6700</name>
</gene>
<sequence length="1366" mass="155086">MDFSDYGVVILDTKSREKGESGSFEMRTFIKFSKSLWPKAQHDANAQRGGRRIADTFKAFFTVGGPKALAPPLEATDRVGEAIAWDMYSGDVGLKCGSLLNWPNCEREAPQGQSTLDRFLTDAPPDSITLSIPSEKELLDSQIVIVLLKFDHKKRKEEAEYFSREFSYVQFDAKRNKYFAPEKLQITREKQEWLSARAKDIVVFTTSMSESIALPLIRLKHLFSHYESPTIQVLCADFTWLKKGESISLCPDGHFAVTKQTPGTDNICDNNDERMLTASFEDICRHEEPMSQNQVSNEDMPMDIDEMYEPHFEAVMDSDVDLVSTSDQAAGHPSLQAFCRTFTRKQDKQQITLERILKAEERLQEGVCSLDTRMKQVQNEMIVQEELRKAALKYSTLQLERKFGLDADHELEKKLEQLKNIGIEFTEKQKSWLLNLPWLQLVLDTSDLTNSFLRCKLCSREAKLRDDALWFCHCSTVTPCPDEKCVNLMGAGSVLCIKRVSNYHRGWGAGILRAVGRHPNSKEHEDGLKSYHMALGAQEQQNQDLAVKATVTATVGAYTIAKQGLPLTSQFPLMMFALRAGAVVGSAHYEATTAKRMIKTFAVHIEYELFSYVIANDLPFSILMDGSSSSRGTKWMAYMIRTITPSFEPYTFHLLLAEISRETGQIITDVLLSHLNELDSWVTSPGLRISPHEHAMKRLIAITTDGAATMTGRDEGVFGRLQRHIQSKSSSPVRTELLLSVCAAHQLNIAMKNANHIAYKLARALIMEMHTIFGTPQSSSARRHYKDIARLMSFPNLQMGQFFAIRWSDSFSKGLSNIIRMWPVLIESLDKVDSDSSISENLRIRAKCASWVMRDGRVFLMMRHVLNALRKVSSLSLLFQNTDSMAIDAIEATRATTQSLIDGSLKNDLHQELMAYKSVINVYDGKHLKRVDEQFLMNYYEILENSQARKWRLVYLPESFKDFKKKVEVDFTNEEIEERSRLLSYKIFTTSEGSSSESGLEDIIDLDSSSLHFYQDSSPDVNFDVPLNFGLGSTFRDFLLHLGEKTVQKEAEDLYTNTYTSIIRKFGEQLIPGNLFVAVDRHIILDIIDFDGDFRTEWDNYIPPNATFSNRGYPLYIGLRNEYHTSVRRDLMNESIRLLEKYCVVSALKEALYSFYSTLHEKVESLEQWPEDLRNDKSSKRIYKKLLEFQEKLNMPEEVEMVLKCILVIPSSNADSERTFSTANRLTAGERSSLSTKTINTMMHIQRNGPNLLTLEPSQLAYQWVHPLPGLGLRSGVHSTRGSSTNTMASIKKAFYAKNLGDANSLRNLIGPAIEVDTLLNVFGDQAIRATLHSKSDIEDFRKDLIAVEKDKAAIFSIGIVNDENQ</sequence>
<keyword evidence="2" id="KW-1185">Reference proteome</keyword>
<evidence type="ECO:0008006" key="3">
    <source>
        <dbReference type="Google" id="ProtNLM"/>
    </source>
</evidence>
<evidence type="ECO:0000313" key="2">
    <source>
        <dbReference type="Proteomes" id="UP001176961"/>
    </source>
</evidence>
<dbReference type="PANTHER" id="PTHR46880">
    <property type="entry name" value="RAS-ASSOCIATING DOMAIN-CONTAINING PROTEIN"/>
    <property type="match status" value="1"/>
</dbReference>
<accession>A0AA36GMB9</accession>
<dbReference type="InterPro" id="IPR012337">
    <property type="entry name" value="RNaseH-like_sf"/>
</dbReference>
<dbReference type="PANTHER" id="PTHR46880:SF5">
    <property type="entry name" value="DUF4371 DOMAIN-CONTAINING PROTEIN"/>
    <property type="match status" value="1"/>
</dbReference>
<reference evidence="1" key="1">
    <citation type="submission" date="2023-07" db="EMBL/GenBank/DDBJ databases">
        <authorList>
            <consortium name="CYATHOMIX"/>
        </authorList>
    </citation>
    <scope>NUCLEOTIDE SEQUENCE</scope>
    <source>
        <strain evidence="1">N/A</strain>
    </source>
</reference>
<comment type="caution">
    <text evidence="1">The sequence shown here is derived from an EMBL/GenBank/DDBJ whole genome shotgun (WGS) entry which is preliminary data.</text>
</comment>
<proteinExistence type="predicted"/>
<dbReference type="Proteomes" id="UP001176961">
    <property type="component" value="Unassembled WGS sequence"/>
</dbReference>
<name>A0AA36GMB9_CYLNA</name>
<organism evidence="1 2">
    <name type="scientific">Cylicocyclus nassatus</name>
    <name type="common">Nematode worm</name>
    <dbReference type="NCBI Taxonomy" id="53992"/>
    <lineage>
        <taxon>Eukaryota</taxon>
        <taxon>Metazoa</taxon>
        <taxon>Ecdysozoa</taxon>
        <taxon>Nematoda</taxon>
        <taxon>Chromadorea</taxon>
        <taxon>Rhabditida</taxon>
        <taxon>Rhabditina</taxon>
        <taxon>Rhabditomorpha</taxon>
        <taxon>Strongyloidea</taxon>
        <taxon>Strongylidae</taxon>
        <taxon>Cylicocyclus</taxon>
    </lineage>
</organism>
<dbReference type="EMBL" id="CATQJL010000112">
    <property type="protein sequence ID" value="CAJ0594717.1"/>
    <property type="molecule type" value="Genomic_DNA"/>
</dbReference>
<dbReference type="SUPFAM" id="SSF53098">
    <property type="entry name" value="Ribonuclease H-like"/>
    <property type="match status" value="1"/>
</dbReference>